<evidence type="ECO:0000313" key="3">
    <source>
        <dbReference type="Proteomes" id="UP000777482"/>
    </source>
</evidence>
<sequence length="1802" mass="200010">MAPRAAATSARKSRTARVPTSLVTETDSTAASTHGQAGGQAESLSNVHHQLSEQPYRGLSDEVLAQILEELHSAYQEDCIGVPPLKYLTISKRLHNIARPIWLSSLSTRDDAEYADRPIAKLMMDASLRPLVRQLELKLHGAFSQTQTAILTMLDNLRILEVYFDISWSKGSSEARILPATLLNAIASRPHLEELYFYQLVEAEDHRSEAANKRPLRVFTAPIHSIKGSLLEYLNARQVRTLNLTVLLNHNEPFTGKLPWEELSSVNFVIFALQNGQAATSDVPEALGRQLLARGGPDARILNVGLTLCSKSSFVGHVLPAFLDAFAPRRTRFTVRTVVSSPVPLAVDDDQEPWNLVEALELDAPYALTEGRNLADLAAFLDNMPAVTDVKLRQVKLASSKAPPPVSVSALPDNRLGIEYPHLAGLLAHVAQSKITWFEVSSPSEPGPVRWARERAQDPLVLALDSSIDRAKLPSTSVSTRLRLRHDTRDQGSFGPAYLLQQDRVRLIHNVERSLWAKKHRLSVRNFISRRVRSSTRDAAAMPATQRRSSGPPRANARKDEEGDQHGGEARKPYRGLSNELIRKIYDQVFAADSSIAWPGLREILVSKRIYHVARPAYLHTIEVDSCEYTTDAVIAGLLSDEHACSAVRTLKMTVFLRSEKTTAALLARLPNLRVLTLYFEHEYSSTGGSSEPLSEFFLRQLARIPRLRQLDFAEPVCFDSDVSVCAPPIKHMSAALRSITPAFSTFFRQSGIERLAIAVTDIPTILELGPWASLRHLVTVFETKIDGFVGVVRSAFSTFAPRGVTTFCFRTAGTARFDLSDSAFDYNNIRYVDIASAIPYELAKGRKFTELVHFIQKLPALRRFALYGLVVSGDGRPLELAGLDETQSDKSLHSERVQTTYALEHAALYRRPSKSAKPSKLARQPPSRAIKREDDEGDDQPGGDVKQSYRGLSNELIRNIYDQVFAAKPEKKSSTRGLNEILVSKRIYHVARLAWLHSYKISSSACRGDKFVAGLLNDETACAAVHDLDFKVFSDHEHTTAAMLRRLPNLQYLRLSFDAKEQGRSANNPLPYPISFQTDFPVYPLKLRHVKALIQSISPRFSAFLRQTAVEHLILSVEYSQDLALGDLPWASLERLAAHFDKAAGPSFPKKVLDLLESQLRAYPDRLPLNTVIIDLSGKVVDSAAMINSTLSIFAPRGATTFRFYTAGAADLRPMGYFGGAVQDLSITSRVPYNLTADRNFASLVGFIEKMPALHRFAFYGLAVLGSDFDLDLDGVVEGELKVEYPMLFALLLCLTDTSLQQATALAPRSLQHERSSVPHRRLRFRDLVTCSTSYQYYYARGATVLRRPIKIEDDDGAVNVFDVVASARKAARARKVTNAEKAASVDKVANVEAANVERGANVDKVAEAVAGKPYRGLSDEVFLKIYDQLFAAPHDKKSDVAKPGLNDILLEMNLCRRPLLRDKKVCSAICALEIPVFVNFEETTSAMLGRLPNLQTLKMSFKTESYRGMDSPVRVGSAVLEGLAQIAYLHELDLPNPVFFCTDFPICALRIRHVKAAIQSISSRFSAFLQQSAVERLVISVGDELSGSLGDLPWASLQQLDARFAKVASPSSVKAVIDLLRIQLVYYSGPFPLRKVAIELLGVMHDFTEMVESTLSTFALRGTTAFLFRTAGEVSFGLKTPVAGDVQELEIFSHYPYRLTDGRKFAKLVDFVEEIPTLRSFGLFGISVLNVVQPLKLDGLSEARLMVEYPMLFALLTCLARTSLTTLVLATEAGSGTRYMWKRSSRDEPFQLEERVLSLP</sequence>
<reference evidence="2 3" key="1">
    <citation type="submission" date="2020-11" db="EMBL/GenBank/DDBJ databases">
        <title>Kefir isolates.</title>
        <authorList>
            <person name="Marcisauskas S."/>
            <person name="Kim Y."/>
            <person name="Blasche S."/>
        </authorList>
    </citation>
    <scope>NUCLEOTIDE SEQUENCE [LARGE SCALE GENOMIC DNA]</scope>
    <source>
        <strain evidence="2 3">KR</strain>
    </source>
</reference>
<feature type="region of interest" description="Disordered" evidence="1">
    <location>
        <begin position="913"/>
        <end position="949"/>
    </location>
</feature>
<protein>
    <recommendedName>
        <fullName evidence="4">Proteophosphoglycan ppg4</fullName>
    </recommendedName>
</protein>
<feature type="compositionally biased region" description="Polar residues" evidence="1">
    <location>
        <begin position="21"/>
        <end position="35"/>
    </location>
</feature>
<keyword evidence="3" id="KW-1185">Reference proteome</keyword>
<evidence type="ECO:0000256" key="1">
    <source>
        <dbReference type="SAM" id="MobiDB-lite"/>
    </source>
</evidence>
<name>A0A9P6W260_RHOMI</name>
<gene>
    <name evidence="2" type="ORF">C6P46_003166</name>
</gene>
<dbReference type="Proteomes" id="UP000777482">
    <property type="component" value="Unassembled WGS sequence"/>
</dbReference>
<accession>A0A9P6W260</accession>
<evidence type="ECO:0008006" key="4">
    <source>
        <dbReference type="Google" id="ProtNLM"/>
    </source>
</evidence>
<feature type="compositionally biased region" description="Low complexity" evidence="1">
    <location>
        <begin position="1"/>
        <end position="10"/>
    </location>
</feature>
<dbReference type="EMBL" id="PUHQ01000025">
    <property type="protein sequence ID" value="KAG0662662.1"/>
    <property type="molecule type" value="Genomic_DNA"/>
</dbReference>
<evidence type="ECO:0000313" key="2">
    <source>
        <dbReference type="EMBL" id="KAG0662662.1"/>
    </source>
</evidence>
<feature type="region of interest" description="Disordered" evidence="1">
    <location>
        <begin position="535"/>
        <end position="573"/>
    </location>
</feature>
<feature type="compositionally biased region" description="Basic and acidic residues" evidence="1">
    <location>
        <begin position="557"/>
        <end position="572"/>
    </location>
</feature>
<comment type="caution">
    <text evidence="2">The sequence shown here is derived from an EMBL/GenBank/DDBJ whole genome shotgun (WGS) entry which is preliminary data.</text>
</comment>
<proteinExistence type="predicted"/>
<feature type="region of interest" description="Disordered" evidence="1">
    <location>
        <begin position="1"/>
        <end position="44"/>
    </location>
</feature>
<organism evidence="2 3">
    <name type="scientific">Rhodotorula mucilaginosa</name>
    <name type="common">Yeast</name>
    <name type="synonym">Rhodotorula rubra</name>
    <dbReference type="NCBI Taxonomy" id="5537"/>
    <lineage>
        <taxon>Eukaryota</taxon>
        <taxon>Fungi</taxon>
        <taxon>Dikarya</taxon>
        <taxon>Basidiomycota</taxon>
        <taxon>Pucciniomycotina</taxon>
        <taxon>Microbotryomycetes</taxon>
        <taxon>Sporidiobolales</taxon>
        <taxon>Sporidiobolaceae</taxon>
        <taxon>Rhodotorula</taxon>
    </lineage>
</organism>